<dbReference type="Proteomes" id="UP000184287">
    <property type="component" value="Unassembled WGS sequence"/>
</dbReference>
<dbReference type="OrthoDB" id="1011799at2"/>
<dbReference type="EMBL" id="FQUQ01000004">
    <property type="protein sequence ID" value="SHG09573.1"/>
    <property type="molecule type" value="Genomic_DNA"/>
</dbReference>
<evidence type="ECO:0000313" key="1">
    <source>
        <dbReference type="EMBL" id="SHG09573.1"/>
    </source>
</evidence>
<dbReference type="RefSeq" id="WP_073233126.1">
    <property type="nucleotide sequence ID" value="NZ_FQUQ01000004.1"/>
</dbReference>
<proteinExistence type="predicted"/>
<gene>
    <name evidence="1" type="ORF">SAMN04488522_104454</name>
</gene>
<protein>
    <recommendedName>
        <fullName evidence="3">SRPBCC family protein</fullName>
    </recommendedName>
</protein>
<dbReference type="AlphaFoldDB" id="A0A1M5H0U7"/>
<dbReference type="InterPro" id="IPR023393">
    <property type="entry name" value="START-like_dom_sf"/>
</dbReference>
<name>A0A1M5H0U7_9SPHI</name>
<evidence type="ECO:0000313" key="2">
    <source>
        <dbReference type="Proteomes" id="UP000184287"/>
    </source>
</evidence>
<evidence type="ECO:0008006" key="3">
    <source>
        <dbReference type="Google" id="ProtNLM"/>
    </source>
</evidence>
<sequence length="132" mass="14745">MTVIESTTDINQPVEKVYAFLADLNNHQQLMPENIYNWSSTNDEASFTIQNMAKLAIKISNRIENQELTAIPTEKAPFDLELKWTVADNGNGGTTAKHIISADLNMMMKMLAAGPLQKLATHQTERLAEVLK</sequence>
<dbReference type="STRING" id="288992.SAMN04488522_104454"/>
<accession>A0A1M5H0U7</accession>
<reference evidence="2" key="1">
    <citation type="submission" date="2016-11" db="EMBL/GenBank/DDBJ databases">
        <authorList>
            <person name="Varghese N."/>
            <person name="Submissions S."/>
        </authorList>
    </citation>
    <scope>NUCLEOTIDE SEQUENCE [LARGE SCALE GENOMIC DNA]</scope>
    <source>
        <strain evidence="2">DSM 16990</strain>
    </source>
</reference>
<dbReference type="SUPFAM" id="SSF55961">
    <property type="entry name" value="Bet v1-like"/>
    <property type="match status" value="1"/>
</dbReference>
<organism evidence="1 2">
    <name type="scientific">Pedobacter caeni</name>
    <dbReference type="NCBI Taxonomy" id="288992"/>
    <lineage>
        <taxon>Bacteria</taxon>
        <taxon>Pseudomonadati</taxon>
        <taxon>Bacteroidota</taxon>
        <taxon>Sphingobacteriia</taxon>
        <taxon>Sphingobacteriales</taxon>
        <taxon>Sphingobacteriaceae</taxon>
        <taxon>Pedobacter</taxon>
    </lineage>
</organism>
<dbReference type="CDD" id="cd07812">
    <property type="entry name" value="SRPBCC"/>
    <property type="match status" value="1"/>
</dbReference>
<dbReference type="Gene3D" id="3.30.530.20">
    <property type="match status" value="1"/>
</dbReference>
<keyword evidence="2" id="KW-1185">Reference proteome</keyword>